<accession>A0A6N9TYD8</accession>
<comment type="caution">
    <text evidence="2">The sequence shown here is derived from an EMBL/GenBank/DDBJ whole genome shotgun (WGS) entry which is preliminary data.</text>
</comment>
<dbReference type="Proteomes" id="UP000469346">
    <property type="component" value="Unassembled WGS sequence"/>
</dbReference>
<feature type="region of interest" description="Disordered" evidence="1">
    <location>
        <begin position="1"/>
        <end position="20"/>
    </location>
</feature>
<gene>
    <name evidence="2" type="ORF">G3N55_11630</name>
</gene>
<proteinExistence type="predicted"/>
<dbReference type="AlphaFoldDB" id="A0A6N9TYD8"/>
<keyword evidence="3" id="KW-1185">Reference proteome</keyword>
<evidence type="ECO:0000256" key="1">
    <source>
        <dbReference type="SAM" id="MobiDB-lite"/>
    </source>
</evidence>
<dbReference type="SUPFAM" id="SSF48695">
    <property type="entry name" value="Multiheme cytochromes"/>
    <property type="match status" value="1"/>
</dbReference>
<name>A0A6N9TYD8_DISTH</name>
<dbReference type="EMBL" id="JAAGRR010000186">
    <property type="protein sequence ID" value="NDY43486.1"/>
    <property type="molecule type" value="Genomic_DNA"/>
</dbReference>
<organism evidence="2 3">
    <name type="scientific">Dissulfurirhabdus thermomarina</name>
    <dbReference type="NCBI Taxonomy" id="1765737"/>
    <lineage>
        <taxon>Bacteria</taxon>
        <taxon>Deltaproteobacteria</taxon>
        <taxon>Dissulfurirhabdaceae</taxon>
        <taxon>Dissulfurirhabdus</taxon>
    </lineage>
</organism>
<reference evidence="2 3" key="1">
    <citation type="submission" date="2020-02" db="EMBL/GenBank/DDBJ databases">
        <title>Comparative genomics of sulfur disproportionating microorganisms.</title>
        <authorList>
            <person name="Ward L.M."/>
            <person name="Bertran E."/>
            <person name="Johnston D.T."/>
        </authorList>
    </citation>
    <scope>NUCLEOTIDE SEQUENCE [LARGE SCALE GENOMIC DNA]</scope>
    <source>
        <strain evidence="2 3">DSM 100025</strain>
    </source>
</reference>
<dbReference type="InterPro" id="IPR036280">
    <property type="entry name" value="Multihaem_cyt_sf"/>
</dbReference>
<protein>
    <recommendedName>
        <fullName evidence="4">Tetrahaem cytochrome domain-containing protein</fullName>
    </recommendedName>
</protein>
<evidence type="ECO:0008006" key="4">
    <source>
        <dbReference type="Google" id="ProtNLM"/>
    </source>
</evidence>
<evidence type="ECO:0000313" key="2">
    <source>
        <dbReference type="EMBL" id="NDY43486.1"/>
    </source>
</evidence>
<evidence type="ECO:0000313" key="3">
    <source>
        <dbReference type="Proteomes" id="UP000469346"/>
    </source>
</evidence>
<sequence>MCEACHSKVPGPGEDGDAPLRGRSIDATCMGCHELGQCVPGHGHCTTHPSGRRWNPARVHRPTTLPLFGGRITCATCHRHRLEDGDAPFLLRRVRFDGAGFDYSELCRECHVGY</sequence>